<dbReference type="Proteomes" id="UP000437562">
    <property type="component" value="Unassembled WGS sequence"/>
</dbReference>
<gene>
    <name evidence="1" type="ORF">BACI71_120059</name>
</gene>
<evidence type="ECO:0000313" key="1">
    <source>
        <dbReference type="EMBL" id="VXB65114.1"/>
    </source>
</evidence>
<evidence type="ECO:0000313" key="2">
    <source>
        <dbReference type="Proteomes" id="UP000437562"/>
    </source>
</evidence>
<protein>
    <submittedName>
        <fullName evidence="1">Uncharacterized protein</fullName>
    </submittedName>
</protein>
<accession>A0A653SCW1</accession>
<reference evidence="1 2" key="1">
    <citation type="submission" date="2019-10" db="EMBL/GenBank/DDBJ databases">
        <authorList>
            <person name="Karimi E."/>
        </authorList>
    </citation>
    <scope>NUCLEOTIDE SEQUENCE [LARGE SCALE GENOMIC DNA]</scope>
    <source>
        <strain evidence="1">Bacillus sp. 71</strain>
    </source>
</reference>
<proteinExistence type="predicted"/>
<dbReference type="AlphaFoldDB" id="A0A653SCW1"/>
<name>A0A653SCW1_BACMY</name>
<organism evidence="1 2">
    <name type="scientific">Bacillus mycoides</name>
    <dbReference type="NCBI Taxonomy" id="1405"/>
    <lineage>
        <taxon>Bacteria</taxon>
        <taxon>Bacillati</taxon>
        <taxon>Bacillota</taxon>
        <taxon>Bacilli</taxon>
        <taxon>Bacillales</taxon>
        <taxon>Bacillaceae</taxon>
        <taxon>Bacillus</taxon>
        <taxon>Bacillus cereus group</taxon>
    </lineage>
</organism>
<dbReference type="EMBL" id="CABWMC010000004">
    <property type="protein sequence ID" value="VXB65114.1"/>
    <property type="molecule type" value="Genomic_DNA"/>
</dbReference>
<sequence length="57" mass="6794">MVFLYIYELVLAFHSYAHDKATKRIQILKRKKGDKHERLKSTTRKSITTITRARCNN</sequence>